<evidence type="ECO:0000256" key="19">
    <source>
        <dbReference type="ARBA" id="ARBA00044678"/>
    </source>
</evidence>
<dbReference type="GO" id="GO:0140078">
    <property type="term" value="F:class I DNA-(apurinic or apyrimidinic site) endonuclease activity"/>
    <property type="evidence" value="ECO:0007669"/>
    <property type="project" value="UniProtKB-EC"/>
</dbReference>
<evidence type="ECO:0000256" key="15">
    <source>
        <dbReference type="ARBA" id="ARBA00023204"/>
    </source>
</evidence>
<dbReference type="InterPro" id="IPR016195">
    <property type="entry name" value="Pol/histidinol_Pase-like"/>
</dbReference>
<dbReference type="AlphaFoldDB" id="A0A8T8WAG7"/>
<dbReference type="InterPro" id="IPR047967">
    <property type="entry name" value="PolX_PHP"/>
</dbReference>
<dbReference type="SUPFAM" id="SSF47781">
    <property type="entry name" value="RuvA domain 2-like"/>
    <property type="match status" value="1"/>
</dbReference>
<dbReference type="InterPro" id="IPR003583">
    <property type="entry name" value="Hlx-hairpin-Hlx_DNA-bd_motif"/>
</dbReference>
<dbReference type="GO" id="GO:0005829">
    <property type="term" value="C:cytosol"/>
    <property type="evidence" value="ECO:0007669"/>
    <property type="project" value="TreeGrafter"/>
</dbReference>
<name>A0A8T8WAG7_9EURY</name>
<dbReference type="GeneID" id="67178596"/>
<evidence type="ECO:0000256" key="10">
    <source>
        <dbReference type="ARBA" id="ARBA00022705"/>
    </source>
</evidence>
<comment type="catalytic activity">
    <reaction evidence="21">
        <text>DNA(n) + a 2'-deoxyribonucleoside 5'-triphosphate = DNA(n+1) + diphosphate</text>
        <dbReference type="Rhea" id="RHEA:22508"/>
        <dbReference type="Rhea" id="RHEA-COMP:17339"/>
        <dbReference type="Rhea" id="RHEA-COMP:17340"/>
        <dbReference type="ChEBI" id="CHEBI:33019"/>
        <dbReference type="ChEBI" id="CHEBI:61560"/>
        <dbReference type="ChEBI" id="CHEBI:173112"/>
        <dbReference type="EC" id="2.7.7.7"/>
    </reaction>
</comment>
<dbReference type="Gene3D" id="1.10.150.110">
    <property type="entry name" value="DNA polymerase beta, N-terminal domain-like"/>
    <property type="match status" value="1"/>
</dbReference>
<dbReference type="InterPro" id="IPR022311">
    <property type="entry name" value="PolX-like"/>
</dbReference>
<sequence>MRNAEVAGLLEEFADLLEAQGVEYKPNAYRRAADNVRDHPRAIEDLASEGGEDAVAEIDRVGDAIAAKIVEYLETGEIAELEELREDLPVDMAALTRVEGVGPKTVGTLYEELEITTLDELEAAAEAGKIQEIKGFGAKTEQNILDNVAFAREAGQRQRLGDARPLAEEVMGHLDGEAAVERLDVAGSIRRWKDTIGDVDVLVGSEDGEAVVDLFTDWPDADEVIEAGEQKASVSVDGIRVDLRVVVPEEFGSALQYFTGSKAHNVTLRNLAIDRGLKLNEYGVFDVSELRSDGQSDADASDDVSDVDDPDAGQRVGERLGGAAESEMYGALDLPVIPPELREDTGEIEAAVEGDLPDLLTEGEIRGDLHTHTEWSDGASTVAEMVQAAADYGYDYHCVTDHAEGPGVFGDTGLTDEEVREQAEAVAAVREDVDIEVFHGVEANVDADGDVTTSDDLLADLDIVVASPHAALDQGDATDRLIRAVKHPHVDILGHPTGRLINQRPGLEIDFERLAEAAADADTALEVNANPARLDLHGDAVRAAVEAGATVAIDTDAHSPAEFGNVRYGVHTARRGWAEATDVLNARDADGLRAFLDG</sequence>
<dbReference type="Pfam" id="PF14520">
    <property type="entry name" value="HHH_5"/>
    <property type="match status" value="1"/>
</dbReference>
<dbReference type="PANTHER" id="PTHR36928">
    <property type="entry name" value="PHOSPHATASE YCDX-RELATED"/>
    <property type="match status" value="1"/>
</dbReference>
<dbReference type="InterPro" id="IPR043519">
    <property type="entry name" value="NT_sf"/>
</dbReference>
<dbReference type="RefSeq" id="WP_222606571.1">
    <property type="nucleotide sequence ID" value="NZ_CP081958.1"/>
</dbReference>
<comment type="cofactor">
    <cofactor evidence="1">
        <name>Mg(2+)</name>
        <dbReference type="ChEBI" id="CHEBI:18420"/>
    </cofactor>
</comment>
<dbReference type="Pfam" id="PF02811">
    <property type="entry name" value="PHP"/>
    <property type="match status" value="1"/>
</dbReference>
<dbReference type="PRINTS" id="PR00870">
    <property type="entry name" value="DNAPOLXBETA"/>
</dbReference>
<evidence type="ECO:0000256" key="4">
    <source>
        <dbReference type="ARBA" id="ARBA00012720"/>
    </source>
</evidence>
<dbReference type="Pfam" id="PF14716">
    <property type="entry name" value="HHH_8"/>
    <property type="match status" value="1"/>
</dbReference>
<feature type="domain" description="Helix-hairpin-helix DNA-binding motif class 1" evidence="23">
    <location>
        <begin position="53"/>
        <end position="72"/>
    </location>
</feature>
<evidence type="ECO:0000259" key="23">
    <source>
        <dbReference type="SMART" id="SM00278"/>
    </source>
</evidence>
<evidence type="ECO:0000256" key="16">
    <source>
        <dbReference type="ARBA" id="ARBA00035717"/>
    </source>
</evidence>
<evidence type="ECO:0000256" key="3">
    <source>
        <dbReference type="ARBA" id="ARBA00012417"/>
    </source>
</evidence>
<dbReference type="GO" id="GO:0006281">
    <property type="term" value="P:DNA repair"/>
    <property type="evidence" value="ECO:0007669"/>
    <property type="project" value="UniProtKB-KW"/>
</dbReference>
<dbReference type="InterPro" id="IPR037160">
    <property type="entry name" value="DNA_Pol_thumb_sf"/>
</dbReference>
<dbReference type="InterPro" id="IPR004013">
    <property type="entry name" value="PHP_dom"/>
</dbReference>
<dbReference type="InterPro" id="IPR029398">
    <property type="entry name" value="PolB_thumb"/>
</dbReference>
<dbReference type="GO" id="GO:0003677">
    <property type="term" value="F:DNA binding"/>
    <property type="evidence" value="ECO:0007669"/>
    <property type="project" value="InterPro"/>
</dbReference>
<evidence type="ECO:0000256" key="11">
    <source>
        <dbReference type="ARBA" id="ARBA00022763"/>
    </source>
</evidence>
<gene>
    <name evidence="26" type="ORF">K6T50_10600</name>
</gene>
<feature type="domain" description="DNA-directed DNA polymerase X" evidence="25">
    <location>
        <begin position="1"/>
        <end position="343"/>
    </location>
</feature>
<keyword evidence="10" id="KW-0235">DNA replication</keyword>
<evidence type="ECO:0000256" key="13">
    <source>
        <dbReference type="ARBA" id="ARBA00022932"/>
    </source>
</evidence>
<comment type="subcellular location">
    <subcellularLocation>
        <location evidence="2">Cytoplasm</location>
    </subcellularLocation>
</comment>
<evidence type="ECO:0000256" key="18">
    <source>
        <dbReference type="ARBA" id="ARBA00044632"/>
    </source>
</evidence>
<proteinExistence type="predicted"/>
<keyword evidence="9" id="KW-0548">Nucleotidyltransferase</keyword>
<dbReference type="GO" id="GO:0008270">
    <property type="term" value="F:zinc ion binding"/>
    <property type="evidence" value="ECO:0007669"/>
    <property type="project" value="TreeGrafter"/>
</dbReference>
<protein>
    <recommendedName>
        <fullName evidence="5">DNA polymerase beta</fullName>
        <ecNumber evidence="3">2.7.7.7</ecNumber>
        <ecNumber evidence="4">4.2.99.18</ecNumber>
    </recommendedName>
    <alternativeName>
        <fullName evidence="16">5'-deoxyribose-phosphate lyase</fullName>
    </alternativeName>
    <alternativeName>
        <fullName evidence="17">AP lyase</fullName>
    </alternativeName>
</protein>
<evidence type="ECO:0000256" key="22">
    <source>
        <dbReference type="SAM" id="MobiDB-lite"/>
    </source>
</evidence>
<dbReference type="PANTHER" id="PTHR36928:SF1">
    <property type="entry name" value="PHOSPHATASE YCDX-RELATED"/>
    <property type="match status" value="1"/>
</dbReference>
<dbReference type="InterPro" id="IPR002008">
    <property type="entry name" value="DNA_pol_X_beta-like"/>
</dbReference>
<dbReference type="CDD" id="cd00141">
    <property type="entry name" value="NT_POLXc"/>
    <property type="match status" value="1"/>
</dbReference>
<dbReference type="InterPro" id="IPR050243">
    <property type="entry name" value="PHP_phosphatase"/>
</dbReference>
<dbReference type="SUPFAM" id="SSF89550">
    <property type="entry name" value="PHP domain-like"/>
    <property type="match status" value="1"/>
</dbReference>
<dbReference type="SUPFAM" id="SSF47802">
    <property type="entry name" value="DNA polymerase beta, N-terminal domain-like"/>
    <property type="match status" value="1"/>
</dbReference>
<dbReference type="EMBL" id="CP081958">
    <property type="protein sequence ID" value="QZP36753.1"/>
    <property type="molecule type" value="Genomic_DNA"/>
</dbReference>
<evidence type="ECO:0000256" key="5">
    <source>
        <dbReference type="ARBA" id="ARBA00020020"/>
    </source>
</evidence>
<dbReference type="PIRSF" id="PIRSF005047">
    <property type="entry name" value="UCP005047_YshC"/>
    <property type="match status" value="1"/>
</dbReference>
<comment type="function">
    <text evidence="20">Repair polymerase that plays a key role in base-excision repair. During this process, the damaged base is excised by specific DNA glycosylases, the DNA backbone is nicked at the abasic site by an apurinic/apyrimidic (AP) endonuclease, and POLB removes 5'-deoxyribose-phosphate from the preincised AP site acting as a 5'-deoxyribose-phosphate lyase (5'-dRP lyase); through its DNA polymerase activity, it adds one nucleotide to the 3' end of the arising single-nucleotide gap. Conducts 'gap-filling' DNA synthesis in a stepwise distributive fashion rather than in a processive fashion as for other DNA polymerases. It is also able to cleave sugar-phosphate bonds 3' to an intact AP site, acting as an AP lyase.</text>
</comment>
<dbReference type="SUPFAM" id="SSF81301">
    <property type="entry name" value="Nucleotidyltransferase"/>
    <property type="match status" value="1"/>
</dbReference>
<evidence type="ECO:0000256" key="6">
    <source>
        <dbReference type="ARBA" id="ARBA00022481"/>
    </source>
</evidence>
<evidence type="ECO:0000259" key="25">
    <source>
        <dbReference type="SMART" id="SM00483"/>
    </source>
</evidence>
<feature type="domain" description="Polymerase/histidinol phosphatase N-terminal" evidence="24">
    <location>
        <begin position="367"/>
        <end position="447"/>
    </location>
</feature>
<evidence type="ECO:0000256" key="1">
    <source>
        <dbReference type="ARBA" id="ARBA00001946"/>
    </source>
</evidence>
<evidence type="ECO:0000259" key="24">
    <source>
        <dbReference type="SMART" id="SM00481"/>
    </source>
</evidence>
<evidence type="ECO:0000256" key="9">
    <source>
        <dbReference type="ARBA" id="ARBA00022695"/>
    </source>
</evidence>
<dbReference type="SMART" id="SM00481">
    <property type="entry name" value="POLIIIAc"/>
    <property type="match status" value="1"/>
</dbReference>
<keyword evidence="13" id="KW-0239">DNA-directed DNA polymerase</keyword>
<dbReference type="Proteomes" id="UP000826254">
    <property type="component" value="Chromosome"/>
</dbReference>
<feature type="region of interest" description="Disordered" evidence="22">
    <location>
        <begin position="291"/>
        <end position="317"/>
    </location>
</feature>
<keyword evidence="12" id="KW-0832">Ubl conjugation</keyword>
<keyword evidence="27" id="KW-1185">Reference proteome</keyword>
<feature type="domain" description="Helix-hairpin-helix DNA-binding motif class 1" evidence="23">
    <location>
        <begin position="128"/>
        <end position="147"/>
    </location>
</feature>
<evidence type="ECO:0000313" key="26">
    <source>
        <dbReference type="EMBL" id="QZP36753.1"/>
    </source>
</evidence>
<evidence type="ECO:0000256" key="8">
    <source>
        <dbReference type="ARBA" id="ARBA00022679"/>
    </source>
</evidence>
<dbReference type="SMART" id="SM00278">
    <property type="entry name" value="HhH1"/>
    <property type="match status" value="3"/>
</dbReference>
<dbReference type="SMART" id="SM00483">
    <property type="entry name" value="POLXc"/>
    <property type="match status" value="1"/>
</dbReference>
<dbReference type="Gene3D" id="3.30.210.10">
    <property type="entry name" value="DNA polymerase, thumb domain"/>
    <property type="match status" value="1"/>
</dbReference>
<keyword evidence="6" id="KW-0488">Methylation</keyword>
<dbReference type="GO" id="GO:0003887">
    <property type="term" value="F:DNA-directed DNA polymerase activity"/>
    <property type="evidence" value="ECO:0007669"/>
    <property type="project" value="UniProtKB-KW"/>
</dbReference>
<dbReference type="GO" id="GO:0042578">
    <property type="term" value="F:phosphoric ester hydrolase activity"/>
    <property type="evidence" value="ECO:0007669"/>
    <property type="project" value="TreeGrafter"/>
</dbReference>
<accession>A0A8T8WAG7</accession>
<evidence type="ECO:0000256" key="21">
    <source>
        <dbReference type="ARBA" id="ARBA00049244"/>
    </source>
</evidence>
<feature type="domain" description="Helix-hairpin-helix DNA-binding motif class 1" evidence="23">
    <location>
        <begin position="93"/>
        <end position="112"/>
    </location>
</feature>
<comment type="catalytic activity">
    <reaction evidence="19">
        <text>a 5'-end 2'-deoxyribose-2'-deoxyribonucleotide-DNA = (2E,4S)-4-hydroxypenten-2-al-5-phosphate + a 5'-end 5'-phospho-2'-deoxyribonucleoside-DNA + H(+)</text>
        <dbReference type="Rhea" id="RHEA:76255"/>
        <dbReference type="Rhea" id="RHEA-COMP:13180"/>
        <dbReference type="Rhea" id="RHEA-COMP:18657"/>
        <dbReference type="ChEBI" id="CHEBI:15378"/>
        <dbReference type="ChEBI" id="CHEBI:136412"/>
        <dbReference type="ChEBI" id="CHEBI:195194"/>
        <dbReference type="ChEBI" id="CHEBI:195195"/>
    </reaction>
</comment>
<keyword evidence="14" id="KW-0915">Sodium</keyword>
<evidence type="ECO:0000256" key="17">
    <source>
        <dbReference type="ARBA" id="ARBA00035726"/>
    </source>
</evidence>
<dbReference type="Gene3D" id="3.30.460.10">
    <property type="entry name" value="Beta Polymerase, domain 2"/>
    <property type="match status" value="1"/>
</dbReference>
<dbReference type="InterPro" id="IPR003141">
    <property type="entry name" value="Pol/His_phosphatase_N"/>
</dbReference>
<keyword evidence="15" id="KW-0234">DNA repair</keyword>
<dbReference type="EC" id="4.2.99.18" evidence="4"/>
<dbReference type="KEGG" id="hmp:K6T50_10600"/>
<feature type="compositionally biased region" description="Acidic residues" evidence="22">
    <location>
        <begin position="299"/>
        <end position="311"/>
    </location>
</feature>
<keyword evidence="11" id="KW-0227">DNA damage</keyword>
<dbReference type="InterPro" id="IPR010996">
    <property type="entry name" value="HHH_MUS81"/>
</dbReference>
<evidence type="ECO:0000256" key="7">
    <source>
        <dbReference type="ARBA" id="ARBA00022634"/>
    </source>
</evidence>
<reference evidence="26 27" key="1">
    <citation type="journal article" date="2021" name="Int. J. Syst. Evol. Microbiol.">
        <title>Halobaculum halophilum sp. nov. and Halobaculum salinum sp. nov., isolated from salt lake and saline soil.</title>
        <authorList>
            <person name="Cui H.L."/>
            <person name="Shi X.W."/>
            <person name="Yin X.M."/>
            <person name="Yang X.Y."/>
            <person name="Hou J."/>
            <person name="Zhu L."/>
        </authorList>
    </citation>
    <scope>NUCLEOTIDE SEQUENCE [LARGE SCALE GENOMIC DNA]</scope>
    <source>
        <strain evidence="26 27">NBRC 109044</strain>
    </source>
</reference>
<organism evidence="26 27">
    <name type="scientific">Halobaculum magnesiiphilum</name>
    <dbReference type="NCBI Taxonomy" id="1017351"/>
    <lineage>
        <taxon>Archaea</taxon>
        <taxon>Methanobacteriati</taxon>
        <taxon>Methanobacteriota</taxon>
        <taxon>Stenosarchaea group</taxon>
        <taxon>Halobacteria</taxon>
        <taxon>Halobacteriales</taxon>
        <taxon>Haloferacaceae</taxon>
        <taxon>Halobaculum</taxon>
    </lineage>
</organism>
<keyword evidence="7" id="KW-0237">DNA synthesis</keyword>
<dbReference type="InterPro" id="IPR010994">
    <property type="entry name" value="RuvA_2-like"/>
</dbReference>
<evidence type="ECO:0000256" key="2">
    <source>
        <dbReference type="ARBA" id="ARBA00004496"/>
    </source>
</evidence>
<evidence type="ECO:0000256" key="12">
    <source>
        <dbReference type="ARBA" id="ARBA00022843"/>
    </source>
</evidence>
<evidence type="ECO:0000256" key="20">
    <source>
        <dbReference type="ARBA" id="ARBA00045548"/>
    </source>
</evidence>
<keyword evidence="8" id="KW-0808">Transferase</keyword>
<dbReference type="Gene3D" id="3.20.20.140">
    <property type="entry name" value="Metal-dependent hydrolases"/>
    <property type="match status" value="1"/>
</dbReference>
<comment type="catalytic activity">
    <reaction evidence="18">
        <text>2'-deoxyribonucleotide-(2'-deoxyribose 5'-phosphate)-2'-deoxyribonucleotide-DNA = a 3'-end 2'-deoxyribonucleotide-(2,3-dehydro-2,3-deoxyribose 5'-phosphate)-DNA + a 5'-end 5'-phospho-2'-deoxyribonucleoside-DNA + H(+)</text>
        <dbReference type="Rhea" id="RHEA:66592"/>
        <dbReference type="Rhea" id="RHEA-COMP:13180"/>
        <dbReference type="Rhea" id="RHEA-COMP:16897"/>
        <dbReference type="Rhea" id="RHEA-COMP:17067"/>
        <dbReference type="ChEBI" id="CHEBI:15378"/>
        <dbReference type="ChEBI" id="CHEBI:136412"/>
        <dbReference type="ChEBI" id="CHEBI:157695"/>
        <dbReference type="ChEBI" id="CHEBI:167181"/>
        <dbReference type="EC" id="4.2.99.18"/>
    </reaction>
</comment>
<dbReference type="InterPro" id="IPR027421">
    <property type="entry name" value="DNA_pol_lamdba_lyase_dom_sf"/>
</dbReference>
<dbReference type="EC" id="2.7.7.7" evidence="3"/>
<dbReference type="InterPro" id="IPR002054">
    <property type="entry name" value="DNA-dir_DNA_pol_X"/>
</dbReference>
<evidence type="ECO:0000313" key="27">
    <source>
        <dbReference type="Proteomes" id="UP000826254"/>
    </source>
</evidence>
<dbReference type="CDD" id="cd07436">
    <property type="entry name" value="PHP_PolX"/>
    <property type="match status" value="1"/>
</dbReference>
<evidence type="ECO:0000256" key="14">
    <source>
        <dbReference type="ARBA" id="ARBA00023053"/>
    </source>
</evidence>
<dbReference type="Gene3D" id="1.10.150.20">
    <property type="entry name" value="5' to 3' exonuclease, C-terminal subdomain"/>
    <property type="match status" value="1"/>
</dbReference>
<dbReference type="Pfam" id="PF14791">
    <property type="entry name" value="DNA_pol_B_thumb"/>
    <property type="match status" value="1"/>
</dbReference>